<proteinExistence type="predicted"/>
<organism evidence="2 3">
    <name type="scientific">Monosporascus ibericus</name>
    <dbReference type="NCBI Taxonomy" id="155417"/>
    <lineage>
        <taxon>Eukaryota</taxon>
        <taxon>Fungi</taxon>
        <taxon>Dikarya</taxon>
        <taxon>Ascomycota</taxon>
        <taxon>Pezizomycotina</taxon>
        <taxon>Sordariomycetes</taxon>
        <taxon>Xylariomycetidae</taxon>
        <taxon>Xylariales</taxon>
        <taxon>Xylariales incertae sedis</taxon>
        <taxon>Monosporascus</taxon>
    </lineage>
</organism>
<name>A0A4Q4T5F5_9PEZI</name>
<dbReference type="Proteomes" id="UP000293360">
    <property type="component" value="Unassembled WGS sequence"/>
</dbReference>
<dbReference type="AlphaFoldDB" id="A0A4Q4T5F5"/>
<accession>A0A4Q4T5F5</accession>
<feature type="region of interest" description="Disordered" evidence="1">
    <location>
        <begin position="272"/>
        <end position="347"/>
    </location>
</feature>
<keyword evidence="3" id="KW-1185">Reference proteome</keyword>
<feature type="compositionally biased region" description="Acidic residues" evidence="1">
    <location>
        <begin position="299"/>
        <end position="309"/>
    </location>
</feature>
<dbReference type="EMBL" id="QJNU01000358">
    <property type="protein sequence ID" value="RYP01502.1"/>
    <property type="molecule type" value="Genomic_DNA"/>
</dbReference>
<protein>
    <submittedName>
        <fullName evidence="2">Uncharacterized protein</fullName>
    </submittedName>
</protein>
<dbReference type="OrthoDB" id="2094832at2759"/>
<sequence length="347" mass="39734">MESTDSSLPDGEKPRERYLRQLRASAQERYWMQLSRWEREALDRDSLAPRKSLALYMEVLEANWPQSWDNGGFNRDYFHQFARDKAAAEELWPLILLGQDAADLTARILDLWSFFVPLPTPESKRHVVDDYVRKIHPELDMSRAKVEDLPKAKMAVAHYGCWASAGDRNGRRIRRTRDTKFGRLIRSDDGDDVLDLIPDFYKVAFCTAAKIIRFLLDALDQDHYRECHEVFDNLPANRRMGLGRRREKFLSLFALDESCKRYAFRKLGRLPPLDADDSSGDEDAEAEDNNDPDKTCVNEADDEDEEDLELSNKEIHGAGALRSTSSSAGAEPETESPRKTEGSTTKA</sequence>
<evidence type="ECO:0000313" key="3">
    <source>
        <dbReference type="Proteomes" id="UP000293360"/>
    </source>
</evidence>
<feature type="compositionally biased region" description="Acidic residues" evidence="1">
    <location>
        <begin position="274"/>
        <end position="290"/>
    </location>
</feature>
<evidence type="ECO:0000256" key="1">
    <source>
        <dbReference type="SAM" id="MobiDB-lite"/>
    </source>
</evidence>
<gene>
    <name evidence="2" type="ORF">DL764_006197</name>
</gene>
<comment type="caution">
    <text evidence="2">The sequence shown here is derived from an EMBL/GenBank/DDBJ whole genome shotgun (WGS) entry which is preliminary data.</text>
</comment>
<reference evidence="2 3" key="1">
    <citation type="submission" date="2018-06" db="EMBL/GenBank/DDBJ databases">
        <title>Complete Genomes of Monosporascus.</title>
        <authorList>
            <person name="Robinson A.J."/>
            <person name="Natvig D.O."/>
        </authorList>
    </citation>
    <scope>NUCLEOTIDE SEQUENCE [LARGE SCALE GENOMIC DNA]</scope>
    <source>
        <strain evidence="2 3">CBS 110550</strain>
    </source>
</reference>
<evidence type="ECO:0000313" key="2">
    <source>
        <dbReference type="EMBL" id="RYP01502.1"/>
    </source>
</evidence>